<evidence type="ECO:0000256" key="1">
    <source>
        <dbReference type="SAM" id="MobiDB-lite"/>
    </source>
</evidence>
<dbReference type="OrthoDB" id="3308456at2759"/>
<sequence length="253" mass="28473">MGCKTSKFSDEHEHFHGLYSRPDTPSIYSTHTRTPPTHSRDNSLDYGPGMTQRPPMLQSQFSDSFEVNKYNVSSHPHIVSKGNGSRYPEKLGPGQFCNHPRQGNNPCFACLREKPKPRKHKSRRNAQVMIPRASYYGSNKKKGSHSRSSSIEAPLRPEEQPPWVTARHGVFVPVTVANQLNASITQHEREEGQPFQSFRSSQDENGSTIVGGYITSPEAYYSSLPLPDIPHDAYYDHTAGQRNNGRGRLPAWI</sequence>
<feature type="region of interest" description="Disordered" evidence="1">
    <location>
        <begin position="114"/>
        <end position="162"/>
    </location>
</feature>
<dbReference type="HOGENOM" id="CLU_1099064_0_0_1"/>
<reference evidence="2 3" key="1">
    <citation type="submission" date="2014-04" db="EMBL/GenBank/DDBJ databases">
        <authorList>
            <consortium name="DOE Joint Genome Institute"/>
            <person name="Kuo A."/>
            <person name="Zuccaro A."/>
            <person name="Kohler A."/>
            <person name="Nagy L.G."/>
            <person name="Floudas D."/>
            <person name="Copeland A."/>
            <person name="Barry K.W."/>
            <person name="Cichocki N."/>
            <person name="Veneault-Fourrey C."/>
            <person name="LaButti K."/>
            <person name="Lindquist E.A."/>
            <person name="Lipzen A."/>
            <person name="Lundell T."/>
            <person name="Morin E."/>
            <person name="Murat C."/>
            <person name="Sun H."/>
            <person name="Tunlid A."/>
            <person name="Henrissat B."/>
            <person name="Grigoriev I.V."/>
            <person name="Hibbett D.S."/>
            <person name="Martin F."/>
            <person name="Nordberg H.P."/>
            <person name="Cantor M.N."/>
            <person name="Hua S.X."/>
        </authorList>
    </citation>
    <scope>NUCLEOTIDE SEQUENCE [LARGE SCALE GENOMIC DNA]</scope>
    <source>
        <strain evidence="2 3">MAFF 305830</strain>
    </source>
</reference>
<feature type="compositionally biased region" description="Basic and acidic residues" evidence="1">
    <location>
        <begin position="7"/>
        <end position="16"/>
    </location>
</feature>
<proteinExistence type="predicted"/>
<protein>
    <submittedName>
        <fullName evidence="2">Uncharacterized protein</fullName>
    </submittedName>
</protein>
<dbReference type="AlphaFoldDB" id="A0A0C2WNB8"/>
<evidence type="ECO:0000313" key="3">
    <source>
        <dbReference type="Proteomes" id="UP000054097"/>
    </source>
</evidence>
<dbReference type="EMBL" id="KN824297">
    <property type="protein sequence ID" value="KIM27743.1"/>
    <property type="molecule type" value="Genomic_DNA"/>
</dbReference>
<dbReference type="Proteomes" id="UP000054097">
    <property type="component" value="Unassembled WGS sequence"/>
</dbReference>
<accession>A0A0C2WNB8</accession>
<feature type="region of interest" description="Disordered" evidence="1">
    <location>
        <begin position="187"/>
        <end position="211"/>
    </location>
</feature>
<reference evidence="3" key="2">
    <citation type="submission" date="2015-01" db="EMBL/GenBank/DDBJ databases">
        <title>Evolutionary Origins and Diversification of the Mycorrhizal Mutualists.</title>
        <authorList>
            <consortium name="DOE Joint Genome Institute"/>
            <consortium name="Mycorrhizal Genomics Consortium"/>
            <person name="Kohler A."/>
            <person name="Kuo A."/>
            <person name="Nagy L.G."/>
            <person name="Floudas D."/>
            <person name="Copeland A."/>
            <person name="Barry K.W."/>
            <person name="Cichocki N."/>
            <person name="Veneault-Fourrey C."/>
            <person name="LaButti K."/>
            <person name="Lindquist E.A."/>
            <person name="Lipzen A."/>
            <person name="Lundell T."/>
            <person name="Morin E."/>
            <person name="Murat C."/>
            <person name="Riley R."/>
            <person name="Ohm R."/>
            <person name="Sun H."/>
            <person name="Tunlid A."/>
            <person name="Henrissat B."/>
            <person name="Grigoriev I.V."/>
            <person name="Hibbett D.S."/>
            <person name="Martin F."/>
        </authorList>
    </citation>
    <scope>NUCLEOTIDE SEQUENCE [LARGE SCALE GENOMIC DNA]</scope>
    <source>
        <strain evidence="3">MAFF 305830</strain>
    </source>
</reference>
<feature type="region of interest" description="Disordered" evidence="1">
    <location>
        <begin position="1"/>
        <end position="57"/>
    </location>
</feature>
<gene>
    <name evidence="2" type="ORF">M408DRAFT_163965</name>
</gene>
<organism evidence="2 3">
    <name type="scientific">Serendipita vermifera MAFF 305830</name>
    <dbReference type="NCBI Taxonomy" id="933852"/>
    <lineage>
        <taxon>Eukaryota</taxon>
        <taxon>Fungi</taxon>
        <taxon>Dikarya</taxon>
        <taxon>Basidiomycota</taxon>
        <taxon>Agaricomycotina</taxon>
        <taxon>Agaricomycetes</taxon>
        <taxon>Sebacinales</taxon>
        <taxon>Serendipitaceae</taxon>
        <taxon>Serendipita</taxon>
    </lineage>
</organism>
<keyword evidence="3" id="KW-1185">Reference proteome</keyword>
<feature type="compositionally biased region" description="Polar residues" evidence="1">
    <location>
        <begin position="26"/>
        <end position="37"/>
    </location>
</feature>
<feature type="compositionally biased region" description="Polar residues" evidence="1">
    <location>
        <begin position="194"/>
        <end position="208"/>
    </location>
</feature>
<name>A0A0C2WNB8_SERVB</name>
<evidence type="ECO:0000313" key="2">
    <source>
        <dbReference type="EMBL" id="KIM27743.1"/>
    </source>
</evidence>
<feature type="compositionally biased region" description="Basic residues" evidence="1">
    <location>
        <begin position="115"/>
        <end position="124"/>
    </location>
</feature>